<protein>
    <recommendedName>
        <fullName evidence="4">DUF4345 domain-containing protein</fullName>
    </recommendedName>
</protein>
<keyword evidence="1" id="KW-0812">Transmembrane</keyword>
<keyword evidence="1" id="KW-0472">Membrane</keyword>
<feature type="transmembrane region" description="Helical" evidence="1">
    <location>
        <begin position="79"/>
        <end position="97"/>
    </location>
</feature>
<feature type="transmembrane region" description="Helical" evidence="1">
    <location>
        <begin position="36"/>
        <end position="59"/>
    </location>
</feature>
<keyword evidence="3" id="KW-1185">Reference proteome</keyword>
<evidence type="ECO:0000313" key="3">
    <source>
        <dbReference type="Proteomes" id="UP000236655"/>
    </source>
</evidence>
<accession>A0A2I7N3I6</accession>
<gene>
    <name evidence="2" type="ORF">CUN60_01415</name>
</gene>
<dbReference type="KEGG" id="nba:CUN60_01415"/>
<organism evidence="2 3">
    <name type="scientific">Aquella oligotrophica</name>
    <dbReference type="NCBI Taxonomy" id="2067065"/>
    <lineage>
        <taxon>Bacteria</taxon>
        <taxon>Pseudomonadati</taxon>
        <taxon>Pseudomonadota</taxon>
        <taxon>Betaproteobacteria</taxon>
        <taxon>Neisseriales</taxon>
        <taxon>Neisseriaceae</taxon>
        <taxon>Aquella</taxon>
    </lineage>
</organism>
<dbReference type="InterPro" id="IPR046740">
    <property type="entry name" value="DUF6790"/>
</dbReference>
<evidence type="ECO:0000313" key="2">
    <source>
        <dbReference type="EMBL" id="AUR51016.1"/>
    </source>
</evidence>
<evidence type="ECO:0000256" key="1">
    <source>
        <dbReference type="SAM" id="Phobius"/>
    </source>
</evidence>
<sequence>MLEQTIKLFLENFPIIMYISAIVLSLFSGGQTHKRLFTLMLFMAVGLSGVWGFIMHAFFPAIASQQIGWQANSFEFEVGLANLALGVTGIIAAFASWSYRAAVTTATAIFLWGAAFGHIRQIILLHNYNPGNAGTILISDILIPLTLLVLLALNYTQVRKDLIYFS</sequence>
<evidence type="ECO:0008006" key="4">
    <source>
        <dbReference type="Google" id="ProtNLM"/>
    </source>
</evidence>
<feature type="transmembrane region" description="Helical" evidence="1">
    <location>
        <begin position="134"/>
        <end position="153"/>
    </location>
</feature>
<dbReference type="Proteomes" id="UP000236655">
    <property type="component" value="Chromosome"/>
</dbReference>
<name>A0A2I7N3I6_9NEIS</name>
<dbReference type="EMBL" id="CP024847">
    <property type="protein sequence ID" value="AUR51016.1"/>
    <property type="molecule type" value="Genomic_DNA"/>
</dbReference>
<feature type="transmembrane region" description="Helical" evidence="1">
    <location>
        <begin position="109"/>
        <end position="128"/>
    </location>
</feature>
<reference evidence="3" key="1">
    <citation type="submission" date="2017-11" db="EMBL/GenBank/DDBJ databases">
        <authorList>
            <person name="Chan K.G."/>
            <person name="Lee L.S."/>
        </authorList>
    </citation>
    <scope>NUCLEOTIDE SEQUENCE [LARGE SCALE GENOMIC DNA]</scope>
    <source>
        <strain evidence="3">DSM 100970</strain>
    </source>
</reference>
<dbReference type="AlphaFoldDB" id="A0A2I7N3I6"/>
<proteinExistence type="predicted"/>
<dbReference type="OrthoDB" id="281633at2"/>
<feature type="transmembrane region" description="Helical" evidence="1">
    <location>
        <begin position="12"/>
        <end position="29"/>
    </location>
</feature>
<keyword evidence="1" id="KW-1133">Transmembrane helix</keyword>
<dbReference type="Pfam" id="PF20589">
    <property type="entry name" value="DUF6790"/>
    <property type="match status" value="1"/>
</dbReference>
<dbReference type="RefSeq" id="WP_102950316.1">
    <property type="nucleotide sequence ID" value="NZ_CP024847.1"/>
</dbReference>